<dbReference type="Proteomes" id="UP000728032">
    <property type="component" value="Unassembled WGS sequence"/>
</dbReference>
<proteinExistence type="predicted"/>
<dbReference type="SUPFAM" id="SSF51735">
    <property type="entry name" value="NAD(P)-binding Rossmann-fold domains"/>
    <property type="match status" value="1"/>
</dbReference>
<dbReference type="EMBL" id="CAJPVJ010018049">
    <property type="protein sequence ID" value="CAG2176835.1"/>
    <property type="molecule type" value="Genomic_DNA"/>
</dbReference>
<dbReference type="OrthoDB" id="6420014at2759"/>
<feature type="non-terminal residue" evidence="1">
    <location>
        <position position="1"/>
    </location>
</feature>
<accession>A0A7R9QV95</accession>
<dbReference type="InterPro" id="IPR002347">
    <property type="entry name" value="SDR_fam"/>
</dbReference>
<protein>
    <submittedName>
        <fullName evidence="1">Uncharacterized protein</fullName>
    </submittedName>
</protein>
<organism evidence="1">
    <name type="scientific">Oppiella nova</name>
    <dbReference type="NCBI Taxonomy" id="334625"/>
    <lineage>
        <taxon>Eukaryota</taxon>
        <taxon>Metazoa</taxon>
        <taxon>Ecdysozoa</taxon>
        <taxon>Arthropoda</taxon>
        <taxon>Chelicerata</taxon>
        <taxon>Arachnida</taxon>
        <taxon>Acari</taxon>
        <taxon>Acariformes</taxon>
        <taxon>Sarcoptiformes</taxon>
        <taxon>Oribatida</taxon>
        <taxon>Brachypylina</taxon>
        <taxon>Oppioidea</taxon>
        <taxon>Oppiidae</taxon>
        <taxon>Oppiella</taxon>
    </lineage>
</organism>
<reference evidence="1" key="1">
    <citation type="submission" date="2020-11" db="EMBL/GenBank/DDBJ databases">
        <authorList>
            <person name="Tran Van P."/>
        </authorList>
    </citation>
    <scope>NUCLEOTIDE SEQUENCE</scope>
</reference>
<dbReference type="Gene3D" id="3.40.50.720">
    <property type="entry name" value="NAD(P)-binding Rossmann-like Domain"/>
    <property type="match status" value="1"/>
</dbReference>
<dbReference type="AlphaFoldDB" id="A0A7R9QV95"/>
<evidence type="ECO:0000313" key="2">
    <source>
        <dbReference type="Proteomes" id="UP000728032"/>
    </source>
</evidence>
<name>A0A7R9QV95_9ACAR</name>
<dbReference type="EMBL" id="OC932874">
    <property type="protein sequence ID" value="CAD7659673.1"/>
    <property type="molecule type" value="Genomic_DNA"/>
</dbReference>
<keyword evidence="2" id="KW-1185">Reference proteome</keyword>
<dbReference type="InterPro" id="IPR036291">
    <property type="entry name" value="NAD(P)-bd_dom_sf"/>
</dbReference>
<gene>
    <name evidence="1" type="ORF">ONB1V03_LOCUS16268</name>
</gene>
<dbReference type="PRINTS" id="PR00081">
    <property type="entry name" value="GDHRDH"/>
</dbReference>
<evidence type="ECO:0000313" key="1">
    <source>
        <dbReference type="EMBL" id="CAD7659673.1"/>
    </source>
</evidence>
<sequence>MTFTGKVVLITGSSSGIGAVVAMHFARLGAHVVVTGRDVMRTRRVAHQCRCVASRNAEVIEVIADLTKDCDIRRLIRTTIEEFGKLNVLVNNANVSGISPIDDPKSAYIFNHIMQVNIRAPLLLCQLAVPHLELTNGSIVNVSSRAATNP</sequence>
<dbReference type="PANTHER" id="PTHR43975:SF2">
    <property type="entry name" value="EG:BACR7A4.14 PROTEIN-RELATED"/>
    <property type="match status" value="1"/>
</dbReference>
<dbReference type="PANTHER" id="PTHR43975">
    <property type="entry name" value="ZGC:101858"/>
    <property type="match status" value="1"/>
</dbReference>
<dbReference type="Pfam" id="PF00106">
    <property type="entry name" value="adh_short"/>
    <property type="match status" value="1"/>
</dbReference>